<keyword evidence="4 6" id="KW-1133">Transmembrane helix</keyword>
<feature type="transmembrane region" description="Helical" evidence="6">
    <location>
        <begin position="166"/>
        <end position="184"/>
    </location>
</feature>
<dbReference type="STRING" id="1291743.LOSG293_050410"/>
<feature type="transmembrane region" description="Helical" evidence="6">
    <location>
        <begin position="71"/>
        <end position="90"/>
    </location>
</feature>
<dbReference type="Pfam" id="PF13520">
    <property type="entry name" value="AA_permease_2"/>
    <property type="match status" value="1"/>
</dbReference>
<feature type="transmembrane region" description="Helical" evidence="6">
    <location>
        <begin position="446"/>
        <end position="466"/>
    </location>
</feature>
<evidence type="ECO:0000256" key="2">
    <source>
        <dbReference type="ARBA" id="ARBA00022448"/>
    </source>
</evidence>
<feature type="transmembrane region" description="Helical" evidence="6">
    <location>
        <begin position="311"/>
        <end position="334"/>
    </location>
</feature>
<dbReference type="Gene3D" id="1.20.1740.10">
    <property type="entry name" value="Amino acid/polyamine transporter I"/>
    <property type="match status" value="1"/>
</dbReference>
<gene>
    <name evidence="7" type="ORF">LOSG293_050410</name>
</gene>
<dbReference type="AlphaFoldDB" id="A0A081BH53"/>
<evidence type="ECO:0000256" key="3">
    <source>
        <dbReference type="ARBA" id="ARBA00022692"/>
    </source>
</evidence>
<dbReference type="PIRSF" id="PIRSF006060">
    <property type="entry name" value="AA_transporter"/>
    <property type="match status" value="1"/>
</dbReference>
<keyword evidence="2" id="KW-0813">Transport</keyword>
<dbReference type="GO" id="GO:0015171">
    <property type="term" value="F:amino acid transmembrane transporter activity"/>
    <property type="evidence" value="ECO:0007669"/>
    <property type="project" value="TreeGrafter"/>
</dbReference>
<dbReference type="PANTHER" id="PTHR43243">
    <property type="entry name" value="INNER MEMBRANE TRANSPORTER YGJI-RELATED"/>
    <property type="match status" value="1"/>
</dbReference>
<dbReference type="EMBL" id="BBJM01000005">
    <property type="protein sequence ID" value="GAK47371.1"/>
    <property type="molecule type" value="Genomic_DNA"/>
</dbReference>
<feature type="transmembrane region" description="Helical" evidence="6">
    <location>
        <begin position="227"/>
        <end position="246"/>
    </location>
</feature>
<feature type="transmembrane region" description="Helical" evidence="6">
    <location>
        <begin position="364"/>
        <end position="382"/>
    </location>
</feature>
<dbReference type="RefSeq" id="WP_235786784.1">
    <property type="nucleotide sequence ID" value="NZ_BBJM01000005.1"/>
</dbReference>
<sequence>MESEGGKIMRTGGLARYFKKESLDRYLLKDAQLEKTMNAKDLVMLGVGAVIGTGIFILPGTVAALYSGPAIVISFILATIVCTFAAMCYAEFSSALPIAGSAYSYGNIVFGEVIGWVLGWALILEYMLAVASVSTGWSAYFLSFIKGFGISVPKALTGPFDPAHGTYINIFAIIIVLLIGLIISRGAKTSIMVNNIIVVVKIAIIFLFLAVGLFYVKPTNWVPFMPFGVKGIMTGASLVFFAYLGFDVVSASAAEVKNAKKNMPIGIIGTLLICTILYILVAAVLTGMTSYTKLNVSDPVSFALHLVNQNWVAGIISIGALAGMFTMMVSMIFSSSRLIYSIGRDGLLPKALGKIEMKHHTPRVSLIAVTIIIAILGGLVSLDRLTQLVNIGTLIAFTFISIGIIPLRRRKDIDNAGGFKVPLYPVLPIVSAALCIFMLAQLPLDTWIVSSIWFLIGLAIYFLYGAKHSLLNNQSKKD</sequence>
<comment type="subcellular location">
    <subcellularLocation>
        <location evidence="1">Membrane</location>
        <topology evidence="1">Multi-pass membrane protein</topology>
    </subcellularLocation>
</comment>
<name>A0A081BH53_9LACO</name>
<evidence type="ECO:0000256" key="6">
    <source>
        <dbReference type="SAM" id="Phobius"/>
    </source>
</evidence>
<organism evidence="7 8">
    <name type="scientific">Secundilactobacillus oryzae JCM 18671</name>
    <dbReference type="NCBI Taxonomy" id="1291743"/>
    <lineage>
        <taxon>Bacteria</taxon>
        <taxon>Bacillati</taxon>
        <taxon>Bacillota</taxon>
        <taxon>Bacilli</taxon>
        <taxon>Lactobacillales</taxon>
        <taxon>Lactobacillaceae</taxon>
        <taxon>Secundilactobacillus</taxon>
    </lineage>
</organism>
<dbReference type="InterPro" id="IPR002293">
    <property type="entry name" value="AA/rel_permease1"/>
</dbReference>
<feature type="transmembrane region" description="Helical" evidence="6">
    <location>
        <begin position="267"/>
        <end position="291"/>
    </location>
</feature>
<evidence type="ECO:0000313" key="7">
    <source>
        <dbReference type="EMBL" id="GAK47371.1"/>
    </source>
</evidence>
<keyword evidence="8" id="KW-1185">Reference proteome</keyword>
<feature type="transmembrane region" description="Helical" evidence="6">
    <location>
        <begin position="42"/>
        <end position="65"/>
    </location>
</feature>
<comment type="caution">
    <text evidence="7">The sequence shown here is derived from an EMBL/GenBank/DDBJ whole genome shotgun (WGS) entry which is preliminary data.</text>
</comment>
<evidence type="ECO:0000256" key="5">
    <source>
        <dbReference type="ARBA" id="ARBA00023136"/>
    </source>
</evidence>
<evidence type="ECO:0000256" key="4">
    <source>
        <dbReference type="ARBA" id="ARBA00022989"/>
    </source>
</evidence>
<evidence type="ECO:0000256" key="1">
    <source>
        <dbReference type="ARBA" id="ARBA00004141"/>
    </source>
</evidence>
<evidence type="ECO:0000313" key="8">
    <source>
        <dbReference type="Proteomes" id="UP000028700"/>
    </source>
</evidence>
<dbReference type="PANTHER" id="PTHR43243:SF4">
    <property type="entry name" value="CATIONIC AMINO ACID TRANSPORTER 4"/>
    <property type="match status" value="1"/>
</dbReference>
<dbReference type="Proteomes" id="UP000028700">
    <property type="component" value="Unassembled WGS sequence"/>
</dbReference>
<keyword evidence="5 6" id="KW-0472">Membrane</keyword>
<dbReference type="eggNOG" id="COG0531">
    <property type="taxonomic scope" value="Bacteria"/>
</dbReference>
<protein>
    <submittedName>
        <fullName evidence="7">Amino acid permease</fullName>
    </submittedName>
</protein>
<feature type="transmembrane region" description="Helical" evidence="6">
    <location>
        <begin position="388"/>
        <end position="407"/>
    </location>
</feature>
<feature type="transmembrane region" description="Helical" evidence="6">
    <location>
        <begin position="196"/>
        <end position="215"/>
    </location>
</feature>
<feature type="transmembrane region" description="Helical" evidence="6">
    <location>
        <begin position="419"/>
        <end position="440"/>
    </location>
</feature>
<proteinExistence type="predicted"/>
<reference evidence="7" key="1">
    <citation type="journal article" date="2014" name="Genome Announc.">
        <title>Draft Genome Sequence of Lactobacillus oryzae Strain SG293T.</title>
        <authorList>
            <person name="Tanizawa Y."/>
            <person name="Fujisawa T."/>
            <person name="Mochizuki T."/>
            <person name="Kaminuma E."/>
            <person name="Nakamura Y."/>
            <person name="Tohno M."/>
        </authorList>
    </citation>
    <scope>NUCLEOTIDE SEQUENCE [LARGE SCALE GENOMIC DNA]</scope>
    <source>
        <strain evidence="7">SG293</strain>
    </source>
</reference>
<feature type="transmembrane region" description="Helical" evidence="6">
    <location>
        <begin position="102"/>
        <end position="123"/>
    </location>
</feature>
<accession>A0A081BH53</accession>
<keyword evidence="3 6" id="KW-0812">Transmembrane</keyword>
<dbReference type="GO" id="GO:0016020">
    <property type="term" value="C:membrane"/>
    <property type="evidence" value="ECO:0007669"/>
    <property type="project" value="UniProtKB-SubCell"/>
</dbReference>